<keyword evidence="1" id="KW-0812">Transmembrane</keyword>
<dbReference type="Pfam" id="PF16074">
    <property type="entry name" value="PilW"/>
    <property type="match status" value="1"/>
</dbReference>
<evidence type="ECO:0000313" key="2">
    <source>
        <dbReference type="EMBL" id="MBT0651803.1"/>
    </source>
</evidence>
<dbReference type="InterPro" id="IPR012902">
    <property type="entry name" value="N_methyl_site"/>
</dbReference>
<protein>
    <submittedName>
        <fullName evidence="2">PilW family protein</fullName>
    </submittedName>
</protein>
<accession>A0ABS5S8V0</accession>
<evidence type="ECO:0000313" key="3">
    <source>
        <dbReference type="Proteomes" id="UP000756860"/>
    </source>
</evidence>
<sequence>MKPVYPYAQKGYSLVEVLIVIVILAVVSTGLMVTFISGQREYSERDATIRMQQQARLAMAEMERNIKMAGYGLMDMGNLKINIYKGGTISSWVMVEAGDGAGGSADTIAFRYQNPDIPTDMSTDIITIPVDYPSSKPAVLPLSSSAGLQEGDLLIIYDPADPSKPASVLQISNIPSTGDKVDHTSNPNKFPYNPPSSIELFPQNPPYASNGYGAGSRVVKLKDIDMRKVTYSLDGDKLIRDVWSSTTGVSQKHVVATGIEDLQVKYQFKDGAWLDALDASHDIADLRGVRISIITRSANPDPRYQAPQSFQLTGSLGNGKAYSGGGYRRMTMSTMVSLRNLAMRYTP</sequence>
<dbReference type="Proteomes" id="UP000756860">
    <property type="component" value="Unassembled WGS sequence"/>
</dbReference>
<dbReference type="NCBIfam" id="TIGR02532">
    <property type="entry name" value="IV_pilin_GFxxxE"/>
    <property type="match status" value="1"/>
</dbReference>
<evidence type="ECO:0000256" key="1">
    <source>
        <dbReference type="SAM" id="Phobius"/>
    </source>
</evidence>
<dbReference type="PROSITE" id="PS00409">
    <property type="entry name" value="PROKAR_NTER_METHYL"/>
    <property type="match status" value="1"/>
</dbReference>
<name>A0ABS5S8V0_9BACT</name>
<gene>
    <name evidence="2" type="ORF">KI810_01920</name>
</gene>
<organism evidence="2 3">
    <name type="scientific">Geomobilimonas luticola</name>
    <dbReference type="NCBI Taxonomy" id="1114878"/>
    <lineage>
        <taxon>Bacteria</taxon>
        <taxon>Pseudomonadati</taxon>
        <taxon>Thermodesulfobacteriota</taxon>
        <taxon>Desulfuromonadia</taxon>
        <taxon>Geobacterales</taxon>
        <taxon>Geobacteraceae</taxon>
        <taxon>Geomobilimonas</taxon>
    </lineage>
</organism>
<comment type="caution">
    <text evidence="2">The sequence shown here is derived from an EMBL/GenBank/DDBJ whole genome shotgun (WGS) entry which is preliminary data.</text>
</comment>
<dbReference type="RefSeq" id="WP_214173798.1">
    <property type="nucleotide sequence ID" value="NZ_JAHCVK010000001.1"/>
</dbReference>
<reference evidence="2 3" key="1">
    <citation type="submission" date="2021-05" db="EMBL/GenBank/DDBJ databases">
        <title>The draft genome of Geobacter luticola JCM 17780.</title>
        <authorList>
            <person name="Xu Z."/>
            <person name="Masuda Y."/>
            <person name="Itoh H."/>
            <person name="Senoo K."/>
        </authorList>
    </citation>
    <scope>NUCLEOTIDE SEQUENCE [LARGE SCALE GENOMIC DNA]</scope>
    <source>
        <strain evidence="2 3">JCM 17780</strain>
    </source>
</reference>
<proteinExistence type="predicted"/>
<dbReference type="InterPro" id="IPR045584">
    <property type="entry name" value="Pilin-like"/>
</dbReference>
<keyword evidence="1" id="KW-0472">Membrane</keyword>
<dbReference type="Pfam" id="PF07963">
    <property type="entry name" value="N_methyl"/>
    <property type="match status" value="1"/>
</dbReference>
<feature type="transmembrane region" description="Helical" evidence="1">
    <location>
        <begin position="12"/>
        <end position="36"/>
    </location>
</feature>
<keyword evidence="3" id="KW-1185">Reference proteome</keyword>
<keyword evidence="1" id="KW-1133">Transmembrane helix</keyword>
<dbReference type="SUPFAM" id="SSF54523">
    <property type="entry name" value="Pili subunits"/>
    <property type="match status" value="1"/>
</dbReference>
<dbReference type="InterPro" id="IPR032092">
    <property type="entry name" value="PilW"/>
</dbReference>
<dbReference type="EMBL" id="JAHCVK010000001">
    <property type="protein sequence ID" value="MBT0651803.1"/>
    <property type="molecule type" value="Genomic_DNA"/>
</dbReference>